<dbReference type="EMBL" id="CM023491">
    <property type="protein sequence ID" value="KAH6941256.1"/>
    <property type="molecule type" value="Genomic_DNA"/>
</dbReference>
<protein>
    <submittedName>
        <fullName evidence="1">Uncharacterized protein</fullName>
    </submittedName>
</protein>
<gene>
    <name evidence="1" type="ORF">HPB50_015365</name>
</gene>
<sequence length="364" mass="40714">MASRGSSTTATRTSKAEVRLGNTPMTSVNFLSKKTVDTTPDDSLSSTVFVDVNGYVRLPLVFLNMAVLLLGLLGFWSSLYELVTSSSQVPSAPSRNFVVVLFQKPEIAAFFLSSVVFVTASFGFLGALRENVTLLTVYVRLLTAFAVLQLLAAVLVFFLPSAARSYTERTVSHDMIAAYRDYPHLESFVDWMQLEYRCCGFSSEGFRDWNLNPYFSCNKTNESRERCFVPASCCRRNETNAGRLPNVMCGMNVLQVSDQVAWTRVYTRSCSEALFSRMQDHVFPASMIALALCLLTLLLVSLAIATREQVQALSAIYDVYYRRLEEGQEVMEARNTSGFREAKARRASRGEEPPAYFWGLLGDK</sequence>
<name>A0ACB7T556_HYAAI</name>
<dbReference type="Proteomes" id="UP000821845">
    <property type="component" value="Chromosome 11"/>
</dbReference>
<evidence type="ECO:0000313" key="2">
    <source>
        <dbReference type="Proteomes" id="UP000821845"/>
    </source>
</evidence>
<comment type="caution">
    <text evidence="1">The sequence shown here is derived from an EMBL/GenBank/DDBJ whole genome shotgun (WGS) entry which is preliminary data.</text>
</comment>
<organism evidence="1 2">
    <name type="scientific">Hyalomma asiaticum</name>
    <name type="common">Tick</name>
    <dbReference type="NCBI Taxonomy" id="266040"/>
    <lineage>
        <taxon>Eukaryota</taxon>
        <taxon>Metazoa</taxon>
        <taxon>Ecdysozoa</taxon>
        <taxon>Arthropoda</taxon>
        <taxon>Chelicerata</taxon>
        <taxon>Arachnida</taxon>
        <taxon>Acari</taxon>
        <taxon>Parasitiformes</taxon>
        <taxon>Ixodida</taxon>
        <taxon>Ixodoidea</taxon>
        <taxon>Ixodidae</taxon>
        <taxon>Hyalomminae</taxon>
        <taxon>Hyalomma</taxon>
    </lineage>
</organism>
<reference evidence="1" key="1">
    <citation type="submission" date="2020-05" db="EMBL/GenBank/DDBJ databases">
        <title>Large-scale comparative analyses of tick genomes elucidate their genetic diversity and vector capacities.</title>
        <authorList>
            <person name="Jia N."/>
            <person name="Wang J."/>
            <person name="Shi W."/>
            <person name="Du L."/>
            <person name="Sun Y."/>
            <person name="Zhan W."/>
            <person name="Jiang J."/>
            <person name="Wang Q."/>
            <person name="Zhang B."/>
            <person name="Ji P."/>
            <person name="Sakyi L.B."/>
            <person name="Cui X."/>
            <person name="Yuan T."/>
            <person name="Jiang B."/>
            <person name="Yang W."/>
            <person name="Lam T.T.-Y."/>
            <person name="Chang Q."/>
            <person name="Ding S."/>
            <person name="Wang X."/>
            <person name="Zhu J."/>
            <person name="Ruan X."/>
            <person name="Zhao L."/>
            <person name="Wei J."/>
            <person name="Que T."/>
            <person name="Du C."/>
            <person name="Cheng J."/>
            <person name="Dai P."/>
            <person name="Han X."/>
            <person name="Huang E."/>
            <person name="Gao Y."/>
            <person name="Liu J."/>
            <person name="Shao H."/>
            <person name="Ye R."/>
            <person name="Li L."/>
            <person name="Wei W."/>
            <person name="Wang X."/>
            <person name="Wang C."/>
            <person name="Yang T."/>
            <person name="Huo Q."/>
            <person name="Li W."/>
            <person name="Guo W."/>
            <person name="Chen H."/>
            <person name="Zhou L."/>
            <person name="Ni X."/>
            <person name="Tian J."/>
            <person name="Zhou Y."/>
            <person name="Sheng Y."/>
            <person name="Liu T."/>
            <person name="Pan Y."/>
            <person name="Xia L."/>
            <person name="Li J."/>
            <person name="Zhao F."/>
            <person name="Cao W."/>
        </authorList>
    </citation>
    <scope>NUCLEOTIDE SEQUENCE</scope>
    <source>
        <strain evidence="1">Hyas-2018</strain>
    </source>
</reference>
<proteinExistence type="predicted"/>
<keyword evidence="2" id="KW-1185">Reference proteome</keyword>
<accession>A0ACB7T556</accession>
<evidence type="ECO:0000313" key="1">
    <source>
        <dbReference type="EMBL" id="KAH6941256.1"/>
    </source>
</evidence>